<dbReference type="WBParaSite" id="maker-unitig_24119-snap-gene-0.2-mRNA-1">
    <property type="protein sequence ID" value="maker-unitig_24119-snap-gene-0.2-mRNA-1"/>
    <property type="gene ID" value="maker-unitig_24119-snap-gene-0.2"/>
</dbReference>
<dbReference type="InterPro" id="IPR000542">
    <property type="entry name" value="Carn_acyl_trans"/>
</dbReference>
<dbReference type="Gene3D" id="3.30.559.70">
    <property type="entry name" value="Choline/Carnitine o-acyltransferase, domain 2"/>
    <property type="match status" value="1"/>
</dbReference>
<feature type="region of interest" description="Disordered" evidence="1">
    <location>
        <begin position="239"/>
        <end position="258"/>
    </location>
</feature>
<protein>
    <submittedName>
        <fullName evidence="3">Carn_acyltransf domain-containing protein</fullName>
    </submittedName>
</protein>
<evidence type="ECO:0000256" key="1">
    <source>
        <dbReference type="SAM" id="MobiDB-lite"/>
    </source>
</evidence>
<dbReference type="Proteomes" id="UP000095280">
    <property type="component" value="Unplaced"/>
</dbReference>
<dbReference type="GO" id="GO:0006635">
    <property type="term" value="P:fatty acid beta-oxidation"/>
    <property type="evidence" value="ECO:0007669"/>
    <property type="project" value="TreeGrafter"/>
</dbReference>
<sequence>EKYLNSQRPLLTDEQFSATTSICQEFLKQDDPSCQRPDSAFSAGLGRRLFAQSVPARHVPVSHQFDGVHSAASDWPGLASTLSGLESIFPTASASSRPQQSGLALSECLADSARPAAEFPVWRPDLGADRDVWTKERQKRPTPPRLILPHQRLGALSRAFLHSGDGANRWWDKSLCLMAILPVLRSALSNSWGDGVAVSRYFNEVFNDSNRPHSNLSRAALSCRNSRSRLGLLAIRRLRPSPAPSGPASAPTQCRRRPSRAGHYWLSGGATAPTLRVLQHGRFPARPNRDHSIRYLGYEGVLPAGRGSEPAPTDQLLAALKAASDAHSTLTKDAAMGKDPAYRKINEIVLSTASRLSCGRLKIGGFAPVRAAALESVRHRGLVDGLRGHGVQVEQQELGRVHAVLQRALPAAC</sequence>
<accession>A0A1I8F7Y2</accession>
<dbReference type="GO" id="GO:0005739">
    <property type="term" value="C:mitochondrion"/>
    <property type="evidence" value="ECO:0007669"/>
    <property type="project" value="TreeGrafter"/>
</dbReference>
<dbReference type="PANTHER" id="PTHR22589">
    <property type="entry name" value="CARNITINE O-ACYLTRANSFERASE"/>
    <property type="match status" value="1"/>
</dbReference>
<evidence type="ECO:0000313" key="3">
    <source>
        <dbReference type="WBParaSite" id="maker-unitig_24119-snap-gene-0.2-mRNA-1"/>
    </source>
</evidence>
<evidence type="ECO:0000313" key="2">
    <source>
        <dbReference type="Proteomes" id="UP000095280"/>
    </source>
</evidence>
<dbReference type="GO" id="GO:0004095">
    <property type="term" value="F:carnitine O-palmitoyltransferase activity"/>
    <property type="evidence" value="ECO:0007669"/>
    <property type="project" value="TreeGrafter"/>
</dbReference>
<reference evidence="3" key="1">
    <citation type="submission" date="2016-11" db="UniProtKB">
        <authorList>
            <consortium name="WormBaseParasite"/>
        </authorList>
    </citation>
    <scope>IDENTIFICATION</scope>
</reference>
<dbReference type="AlphaFoldDB" id="A0A1I8F7Y2"/>
<name>A0A1I8F7Y2_9PLAT</name>
<keyword evidence="2" id="KW-1185">Reference proteome</keyword>
<proteinExistence type="predicted"/>
<dbReference type="InterPro" id="IPR042231">
    <property type="entry name" value="Cho/carn_acyl_trans_2"/>
</dbReference>
<dbReference type="PANTHER" id="PTHR22589:SF16">
    <property type="entry name" value="CARNITINE O-PALMITOYLTRANSFERASE 2, MITOCHONDRIAL"/>
    <property type="match status" value="1"/>
</dbReference>
<organism evidence="2 3">
    <name type="scientific">Macrostomum lignano</name>
    <dbReference type="NCBI Taxonomy" id="282301"/>
    <lineage>
        <taxon>Eukaryota</taxon>
        <taxon>Metazoa</taxon>
        <taxon>Spiralia</taxon>
        <taxon>Lophotrochozoa</taxon>
        <taxon>Platyhelminthes</taxon>
        <taxon>Rhabditophora</taxon>
        <taxon>Macrostomorpha</taxon>
        <taxon>Macrostomida</taxon>
        <taxon>Macrostomidae</taxon>
        <taxon>Macrostomum</taxon>
    </lineage>
</organism>